<dbReference type="GO" id="GO:0003677">
    <property type="term" value="F:DNA binding"/>
    <property type="evidence" value="ECO:0007669"/>
    <property type="project" value="InterPro"/>
</dbReference>
<dbReference type="AlphaFoldDB" id="E8LXU5"/>
<dbReference type="SUPFAM" id="SSF52540">
    <property type="entry name" value="P-loop containing nucleoside triphosphate hydrolases"/>
    <property type="match status" value="2"/>
</dbReference>
<dbReference type="CDD" id="cd18032">
    <property type="entry name" value="DEXHc_RE_I_III_res"/>
    <property type="match status" value="1"/>
</dbReference>
<dbReference type="NCBIfam" id="NF046051">
    <property type="entry name" value="restrict_EcoAI"/>
    <property type="match status" value="1"/>
</dbReference>
<comment type="caution">
    <text evidence="4">The sequence shown here is derived from an EMBL/GenBank/DDBJ whole genome shotgun (WGS) entry which is preliminary data.</text>
</comment>
<organism evidence="4 5">
    <name type="scientific">Vibrio brasiliensis LMG 20546</name>
    <dbReference type="NCBI Taxonomy" id="945543"/>
    <lineage>
        <taxon>Bacteria</taxon>
        <taxon>Pseudomonadati</taxon>
        <taxon>Pseudomonadota</taxon>
        <taxon>Gammaproteobacteria</taxon>
        <taxon>Vibrionales</taxon>
        <taxon>Vibrionaceae</taxon>
        <taxon>Vibrio</taxon>
        <taxon>Vibrio oreintalis group</taxon>
    </lineage>
</organism>
<keyword evidence="5" id="KW-1185">Reference proteome</keyword>
<dbReference type="STRING" id="945543.VIBR0546_16908"/>
<feature type="compositionally biased region" description="Acidic residues" evidence="1">
    <location>
        <begin position="641"/>
        <end position="658"/>
    </location>
</feature>
<dbReference type="InterPro" id="IPR050742">
    <property type="entry name" value="Helicase_Restrict-Modif_Enz"/>
</dbReference>
<feature type="region of interest" description="Disordered" evidence="1">
    <location>
        <begin position="641"/>
        <end position="681"/>
    </location>
</feature>
<dbReference type="InterPro" id="IPR027417">
    <property type="entry name" value="P-loop_NTPase"/>
</dbReference>
<dbReference type="InterPro" id="IPR013670">
    <property type="entry name" value="EcoEI_R_C_dom"/>
</dbReference>
<dbReference type="GO" id="GO:0005524">
    <property type="term" value="F:ATP binding"/>
    <property type="evidence" value="ECO:0007669"/>
    <property type="project" value="InterPro"/>
</dbReference>
<dbReference type="Gene3D" id="3.90.1570.30">
    <property type="match status" value="1"/>
</dbReference>
<dbReference type="SMART" id="SM00487">
    <property type="entry name" value="DEXDc"/>
    <property type="match status" value="1"/>
</dbReference>
<dbReference type="GO" id="GO:0016787">
    <property type="term" value="F:hydrolase activity"/>
    <property type="evidence" value="ECO:0007669"/>
    <property type="project" value="InterPro"/>
</dbReference>
<feature type="region of interest" description="Disordered" evidence="1">
    <location>
        <begin position="1"/>
        <end position="29"/>
    </location>
</feature>
<dbReference type="GO" id="GO:0005829">
    <property type="term" value="C:cytosol"/>
    <property type="evidence" value="ECO:0007669"/>
    <property type="project" value="TreeGrafter"/>
</dbReference>
<evidence type="ECO:0000313" key="5">
    <source>
        <dbReference type="Proteomes" id="UP000004371"/>
    </source>
</evidence>
<evidence type="ECO:0000313" key="4">
    <source>
        <dbReference type="EMBL" id="EGA64513.1"/>
    </source>
</evidence>
<protein>
    <submittedName>
        <fullName evidence="4">Type I site-specific restriction-modification system, R (Restriction) subunit</fullName>
    </submittedName>
</protein>
<evidence type="ECO:0000256" key="1">
    <source>
        <dbReference type="SAM" id="MobiDB-lite"/>
    </source>
</evidence>
<dbReference type="PROSITE" id="PS51192">
    <property type="entry name" value="HELICASE_ATP_BIND_1"/>
    <property type="match status" value="1"/>
</dbReference>
<dbReference type="PANTHER" id="PTHR47396:SF1">
    <property type="entry name" value="ATP-DEPENDENT HELICASE IRC3-RELATED"/>
    <property type="match status" value="1"/>
</dbReference>
<accession>E8LXU5</accession>
<dbReference type="Proteomes" id="UP000004371">
    <property type="component" value="Unassembled WGS sequence"/>
</dbReference>
<name>E8LXU5_9VIBR</name>
<dbReference type="InterPro" id="IPR006935">
    <property type="entry name" value="Helicase/UvrB_N"/>
</dbReference>
<sequence>MTNKNDDQDPTAPKVSSMPRRPQPPKPRTILELKTTLEPDPCFAFEVCKDSTSGGNRRIFKRIEEIPWPNKSTESQQEKLNEADTCRKHVTPKLVDAGWDEAPHQIKEQHQLTDGRITVRGDKTSRGEKYRADYLLNYNRDFPIAVVEAKPESAPVGKGMQQAKTYAEILGLKFAYATNGHEILEFDFLTGVEQIINEYPTPEELIARLTSGEGIDTEASDRLLTAYHHAPGGFSPRYYQQIAINRTVLSILQGKKRNLITMATGTGKTVVAFQICWKLWNSRWNASGEYRKPRILFLADRNVLVDDPKDKTFSPFGDARYKIEGGKITKSREMYFAIYQSIAKDKNRPGLYTKFSPDFFDLIIVDECHRGSAKDDSNWRDILEYFKPAYQVGMTATPLREDNRDTYSYFEDPLYTYSLAQGIEDGFLAPYRVHRIITQVDATGWRPTKGELDRYGREIPDGEYGTKDFERRVVLKARTEVIAKHITDFLKRTDRFAKTIVFCVDQPHADEMRRALSNLNKDLVKKYPDYVARVTSDEKKIGKGHLSRFQELETTSPVILTTSQLLTTGVDAPTCKNVILVRVVNSMSEFKQIIGRGTRLREDYGKLWFSILDYTGSATQNFADPTFDGFPDIEEDTIIDDEGNELPQGDDDLPEESGGDEHNTPTEGKETGSGEDSPATESVRYYVDGGSVSISAHVVYEFDASGKQLKAVQFTDYTAENVRTLFSSPDELRDSWADPVKREDIIATLASKGIDFQHISEEVGKPDADPFDLLCHLAFDAPLRTRLERAEYLRKQNPDFFDRYGPQAKEVLEALLNKYREYGPTQFNLAEVVDVPPISDFGNLIEIASRFGGPREMKSAVDQMQSLLYHS</sequence>
<gene>
    <name evidence="4" type="ORF">VIBR0546_16908</name>
</gene>
<dbReference type="PROSITE" id="PS51194">
    <property type="entry name" value="HELICASE_CTER"/>
    <property type="match status" value="1"/>
</dbReference>
<feature type="domain" description="Helicase C-terminal" evidence="3">
    <location>
        <begin position="485"/>
        <end position="654"/>
    </location>
</feature>
<dbReference type="Pfam" id="PF08463">
    <property type="entry name" value="EcoEI_R_C"/>
    <property type="match status" value="1"/>
</dbReference>
<dbReference type="Pfam" id="PF04851">
    <property type="entry name" value="ResIII"/>
    <property type="match status" value="1"/>
</dbReference>
<dbReference type="Pfam" id="PF00271">
    <property type="entry name" value="Helicase_C"/>
    <property type="match status" value="1"/>
</dbReference>
<feature type="compositionally biased region" description="Basic and acidic residues" evidence="1">
    <location>
        <begin position="659"/>
        <end position="672"/>
    </location>
</feature>
<dbReference type="InterPro" id="IPR001650">
    <property type="entry name" value="Helicase_C-like"/>
</dbReference>
<dbReference type="eggNOG" id="COG4096">
    <property type="taxonomic scope" value="Bacteria"/>
</dbReference>
<dbReference type="Gene3D" id="3.40.50.300">
    <property type="entry name" value="P-loop containing nucleotide triphosphate hydrolases"/>
    <property type="match status" value="2"/>
</dbReference>
<dbReference type="RefSeq" id="WP_006880670.1">
    <property type="nucleotide sequence ID" value="NZ_AEVS01000084.1"/>
</dbReference>
<feature type="domain" description="Helicase ATP-binding" evidence="2">
    <location>
        <begin position="249"/>
        <end position="416"/>
    </location>
</feature>
<dbReference type="PANTHER" id="PTHR47396">
    <property type="entry name" value="TYPE I RESTRICTION ENZYME ECOKI R PROTEIN"/>
    <property type="match status" value="1"/>
</dbReference>
<dbReference type="CDD" id="cd18799">
    <property type="entry name" value="SF2_C_EcoAI-like"/>
    <property type="match status" value="1"/>
</dbReference>
<dbReference type="InterPro" id="IPR014001">
    <property type="entry name" value="Helicase_ATP-bd"/>
</dbReference>
<proteinExistence type="predicted"/>
<dbReference type="GO" id="GO:0006304">
    <property type="term" value="P:DNA modification"/>
    <property type="evidence" value="ECO:0007669"/>
    <property type="project" value="InterPro"/>
</dbReference>
<evidence type="ECO:0000259" key="2">
    <source>
        <dbReference type="PROSITE" id="PS51192"/>
    </source>
</evidence>
<reference evidence="4 5" key="1">
    <citation type="journal article" date="2012" name="Int. J. Syst. Evol. Microbiol.">
        <title>Vibrio caribbeanicus sp. nov., isolated from the marine sponge Scleritoderma cyanea.</title>
        <authorList>
            <person name="Hoffmann M."/>
            <person name="Monday S.R."/>
            <person name="Allard M.W."/>
            <person name="Strain E.A."/>
            <person name="Whittaker P."/>
            <person name="Naum M."/>
            <person name="McCarthy P.J."/>
            <person name="Lopez J.V."/>
            <person name="Fischer M."/>
            <person name="Brown E.W."/>
        </authorList>
    </citation>
    <scope>NUCLEOTIDE SEQUENCE [LARGE SCALE GENOMIC DNA]</scope>
    <source>
        <strain evidence="4 5">LMG 20546</strain>
    </source>
</reference>
<evidence type="ECO:0000259" key="3">
    <source>
        <dbReference type="PROSITE" id="PS51194"/>
    </source>
</evidence>
<dbReference type="EMBL" id="AEVS01000084">
    <property type="protein sequence ID" value="EGA64513.1"/>
    <property type="molecule type" value="Genomic_DNA"/>
</dbReference>